<evidence type="ECO:0000313" key="3">
    <source>
        <dbReference type="Proteomes" id="UP000198836"/>
    </source>
</evidence>
<dbReference type="Proteomes" id="UP000198836">
    <property type="component" value="Unassembled WGS sequence"/>
</dbReference>
<accession>A0A1I0U0F9</accession>
<protein>
    <submittedName>
        <fullName evidence="2">Uncharacterized protein</fullName>
    </submittedName>
</protein>
<evidence type="ECO:0000313" key="2">
    <source>
        <dbReference type="EMBL" id="SFA57515.1"/>
    </source>
</evidence>
<feature type="transmembrane region" description="Helical" evidence="1">
    <location>
        <begin position="32"/>
        <end position="50"/>
    </location>
</feature>
<dbReference type="STRING" id="332999.SAMN04488511_117122"/>
<keyword evidence="1" id="KW-0812">Transmembrane</keyword>
<keyword evidence="1" id="KW-1133">Transmembrane helix</keyword>
<proteinExistence type="predicted"/>
<keyword evidence="1" id="KW-0472">Membrane</keyword>
<reference evidence="3" key="1">
    <citation type="submission" date="2016-10" db="EMBL/GenBank/DDBJ databases">
        <authorList>
            <person name="Varghese N."/>
            <person name="Submissions S."/>
        </authorList>
    </citation>
    <scope>NUCLEOTIDE SEQUENCE [LARGE SCALE GENOMIC DNA]</scope>
    <source>
        <strain evidence="3">DSM 18130</strain>
    </source>
</reference>
<dbReference type="EMBL" id="FOJM01000017">
    <property type="protein sequence ID" value="SFA57515.1"/>
    <property type="molecule type" value="Genomic_DNA"/>
</dbReference>
<evidence type="ECO:0000256" key="1">
    <source>
        <dbReference type="SAM" id="Phobius"/>
    </source>
</evidence>
<name>A0A1I0U0F9_9SPHI</name>
<dbReference type="AlphaFoldDB" id="A0A1I0U0F9"/>
<keyword evidence="3" id="KW-1185">Reference proteome</keyword>
<sequence length="106" mass="12342">MNRISLQLTAFIVLIFNHIVYAILDVKHPFSAIVFATIMICLALIVIFLYDYYCHFKKSGKFTIPLFIPFLYSTLMWLFSGLYFAAGLNVILSIACMFYLRRLKPE</sequence>
<gene>
    <name evidence="2" type="ORF">SAMN04488511_117122</name>
</gene>
<organism evidence="2 3">
    <name type="scientific">Pedobacter suwonensis</name>
    <dbReference type="NCBI Taxonomy" id="332999"/>
    <lineage>
        <taxon>Bacteria</taxon>
        <taxon>Pseudomonadati</taxon>
        <taxon>Bacteroidota</taxon>
        <taxon>Sphingobacteriia</taxon>
        <taxon>Sphingobacteriales</taxon>
        <taxon>Sphingobacteriaceae</taxon>
        <taxon>Pedobacter</taxon>
    </lineage>
</organism>